<sequence length="292" mass="30690">MSTEGQIVVGIDGSDHARSAVSWAAAQADAARQQLCVLYAADLDRISRFASFETVESVKNKGHELLDETAAEVQERYPSLDITRSLSRKEPVSALHDAAGRRGRIVVGSRGRGGFGALLLGSVGLGVVTGAAVPVVVVRGESPWSGTGRVTAAVRGATDGDWLEAAAREARLREASLNLLGVRSILARAAGTGRLSDAEKGADRRSEQQIEDLAQSLREAFPGTTVSCAVETGRSAAAVLVEASRRCDLVVVGGRREQEHVSATPGRVAHALLHHSHCPVQIVPRGVTEEVA</sequence>
<proteinExistence type="inferred from homology"/>
<dbReference type="CDD" id="cd00293">
    <property type="entry name" value="USP-like"/>
    <property type="match status" value="1"/>
</dbReference>
<name>A0AAU1LKM8_9ACTN</name>
<organism evidence="3">
    <name type="scientific">Streptomyces sp. NBC_00148</name>
    <dbReference type="NCBI Taxonomy" id="2903626"/>
    <lineage>
        <taxon>Bacteria</taxon>
        <taxon>Bacillati</taxon>
        <taxon>Actinomycetota</taxon>
        <taxon>Actinomycetes</taxon>
        <taxon>Kitasatosporales</taxon>
        <taxon>Streptomycetaceae</taxon>
        <taxon>Streptomyces</taxon>
    </lineage>
</organism>
<dbReference type="PRINTS" id="PR01438">
    <property type="entry name" value="UNVRSLSTRESS"/>
</dbReference>
<accession>A0AAU1LKM8</accession>
<gene>
    <name evidence="3" type="ORF">OG222_01105</name>
</gene>
<dbReference type="InterPro" id="IPR014729">
    <property type="entry name" value="Rossmann-like_a/b/a_fold"/>
</dbReference>
<evidence type="ECO:0000256" key="1">
    <source>
        <dbReference type="ARBA" id="ARBA00008791"/>
    </source>
</evidence>
<feature type="domain" description="UspA" evidence="2">
    <location>
        <begin position="160"/>
        <end position="284"/>
    </location>
</feature>
<dbReference type="PANTHER" id="PTHR46268:SF6">
    <property type="entry name" value="UNIVERSAL STRESS PROTEIN UP12"/>
    <property type="match status" value="1"/>
</dbReference>
<dbReference type="Pfam" id="PF00582">
    <property type="entry name" value="Usp"/>
    <property type="match status" value="2"/>
</dbReference>
<dbReference type="InterPro" id="IPR006016">
    <property type="entry name" value="UspA"/>
</dbReference>
<evidence type="ECO:0000259" key="2">
    <source>
        <dbReference type="Pfam" id="PF00582"/>
    </source>
</evidence>
<dbReference type="EMBL" id="CP108169">
    <property type="protein sequence ID" value="WTQ71754.1"/>
    <property type="molecule type" value="Genomic_DNA"/>
</dbReference>
<dbReference type="SUPFAM" id="SSF52402">
    <property type="entry name" value="Adenine nucleotide alpha hydrolases-like"/>
    <property type="match status" value="2"/>
</dbReference>
<dbReference type="PANTHER" id="PTHR46268">
    <property type="entry name" value="STRESS RESPONSE PROTEIN NHAX"/>
    <property type="match status" value="1"/>
</dbReference>
<dbReference type="AlphaFoldDB" id="A0AAU1LKM8"/>
<evidence type="ECO:0000313" key="3">
    <source>
        <dbReference type="EMBL" id="WTQ71754.1"/>
    </source>
</evidence>
<comment type="similarity">
    <text evidence="1">Belongs to the universal stress protein A family.</text>
</comment>
<reference evidence="3" key="1">
    <citation type="submission" date="2022-10" db="EMBL/GenBank/DDBJ databases">
        <title>The complete genomes of actinobacterial strains from the NBC collection.</title>
        <authorList>
            <person name="Joergensen T.S."/>
            <person name="Alvarez Arevalo M."/>
            <person name="Sterndorff E.B."/>
            <person name="Faurdal D."/>
            <person name="Vuksanovic O."/>
            <person name="Mourched A.-S."/>
            <person name="Charusanti P."/>
            <person name="Shaw S."/>
            <person name="Blin K."/>
            <person name="Weber T."/>
        </authorList>
    </citation>
    <scope>NUCLEOTIDE SEQUENCE</scope>
    <source>
        <strain evidence="3">NBC_00148</strain>
    </source>
</reference>
<protein>
    <submittedName>
        <fullName evidence="3">Universal stress protein</fullName>
    </submittedName>
</protein>
<dbReference type="InterPro" id="IPR006015">
    <property type="entry name" value="Universal_stress_UspA"/>
</dbReference>
<feature type="domain" description="UspA" evidence="2">
    <location>
        <begin position="6"/>
        <end position="139"/>
    </location>
</feature>
<dbReference type="Gene3D" id="3.40.50.620">
    <property type="entry name" value="HUPs"/>
    <property type="match status" value="2"/>
</dbReference>